<keyword evidence="1" id="KW-0812">Transmembrane</keyword>
<dbReference type="AlphaFoldDB" id="A0A5M6I1A7"/>
<dbReference type="Proteomes" id="UP000323886">
    <property type="component" value="Unassembled WGS sequence"/>
</dbReference>
<proteinExistence type="predicted"/>
<comment type="caution">
    <text evidence="3">The sequence shown here is derived from an EMBL/GenBank/DDBJ whole genome shotgun (WGS) entry which is preliminary data.</text>
</comment>
<feature type="chain" id="PRO_5024323725" evidence="2">
    <location>
        <begin position="24"/>
        <end position="90"/>
    </location>
</feature>
<organism evidence="3 4">
    <name type="scientific">Blastochloris sulfoviridis</name>
    <dbReference type="NCBI Taxonomy" id="50712"/>
    <lineage>
        <taxon>Bacteria</taxon>
        <taxon>Pseudomonadati</taxon>
        <taxon>Pseudomonadota</taxon>
        <taxon>Alphaproteobacteria</taxon>
        <taxon>Hyphomicrobiales</taxon>
        <taxon>Blastochloridaceae</taxon>
        <taxon>Blastochloris</taxon>
    </lineage>
</organism>
<keyword evidence="1" id="KW-0472">Membrane</keyword>
<name>A0A5M6I1A7_9HYPH</name>
<evidence type="ECO:0000256" key="2">
    <source>
        <dbReference type="SAM" id="SignalP"/>
    </source>
</evidence>
<reference evidence="3 4" key="1">
    <citation type="submission" date="2019-09" db="EMBL/GenBank/DDBJ databases">
        <title>Draft Whole-Genome sequence of Blastochloris sulfoviridis DSM 729.</title>
        <authorList>
            <person name="Meyer T.E."/>
            <person name="Kyndt J.A."/>
        </authorList>
    </citation>
    <scope>NUCLEOTIDE SEQUENCE [LARGE SCALE GENOMIC DNA]</scope>
    <source>
        <strain evidence="3 4">DSM 729</strain>
    </source>
</reference>
<keyword evidence="4" id="KW-1185">Reference proteome</keyword>
<dbReference type="EMBL" id="VWPL01000011">
    <property type="protein sequence ID" value="KAA5601956.1"/>
    <property type="molecule type" value="Genomic_DNA"/>
</dbReference>
<accession>A0A5M6I1A7</accession>
<feature type="signal peptide" evidence="2">
    <location>
        <begin position="1"/>
        <end position="23"/>
    </location>
</feature>
<evidence type="ECO:0000313" key="3">
    <source>
        <dbReference type="EMBL" id="KAA5601956.1"/>
    </source>
</evidence>
<protein>
    <submittedName>
        <fullName evidence="3">Uncharacterized protein</fullName>
    </submittedName>
</protein>
<keyword evidence="2" id="KW-0732">Signal</keyword>
<gene>
    <name evidence="3" type="ORF">F1193_08465</name>
</gene>
<sequence>MATALAAVLFGAAALGTAGPAQAWHPHPHHHHHGGHWHRGHGGAIAGGVAAGLLLGGIAAAAASNSYRECYLQDRFDRYGNYVRTVRVCR</sequence>
<evidence type="ECO:0000256" key="1">
    <source>
        <dbReference type="SAM" id="Phobius"/>
    </source>
</evidence>
<evidence type="ECO:0000313" key="4">
    <source>
        <dbReference type="Proteomes" id="UP000323886"/>
    </source>
</evidence>
<keyword evidence="1" id="KW-1133">Transmembrane helix</keyword>
<feature type="transmembrane region" description="Helical" evidence="1">
    <location>
        <begin position="42"/>
        <end position="63"/>
    </location>
</feature>